<dbReference type="AlphaFoldDB" id="X1FFF9"/>
<feature type="non-terminal residue" evidence="1">
    <location>
        <position position="56"/>
    </location>
</feature>
<protein>
    <submittedName>
        <fullName evidence="1">Uncharacterized protein</fullName>
    </submittedName>
</protein>
<name>X1FFF9_9ZZZZ</name>
<evidence type="ECO:0000313" key="1">
    <source>
        <dbReference type="EMBL" id="GAH28129.1"/>
    </source>
</evidence>
<comment type="caution">
    <text evidence="1">The sequence shown here is derived from an EMBL/GenBank/DDBJ whole genome shotgun (WGS) entry which is preliminary data.</text>
</comment>
<reference evidence="1" key="1">
    <citation type="journal article" date="2014" name="Front. Microbiol.">
        <title>High frequency of phylogenetically diverse reductive dehalogenase-homologous genes in deep subseafloor sedimentary metagenomes.</title>
        <authorList>
            <person name="Kawai M."/>
            <person name="Futagami T."/>
            <person name="Toyoda A."/>
            <person name="Takaki Y."/>
            <person name="Nishi S."/>
            <person name="Hori S."/>
            <person name="Arai W."/>
            <person name="Tsubouchi T."/>
            <person name="Morono Y."/>
            <person name="Uchiyama I."/>
            <person name="Ito T."/>
            <person name="Fujiyama A."/>
            <person name="Inagaki F."/>
            <person name="Takami H."/>
        </authorList>
    </citation>
    <scope>NUCLEOTIDE SEQUENCE</scope>
    <source>
        <strain evidence="1">Expedition CK06-06</strain>
    </source>
</reference>
<proteinExistence type="predicted"/>
<accession>X1FFF9</accession>
<dbReference type="EMBL" id="BART01041688">
    <property type="protein sequence ID" value="GAH28129.1"/>
    <property type="molecule type" value="Genomic_DNA"/>
</dbReference>
<feature type="non-terminal residue" evidence="1">
    <location>
        <position position="1"/>
    </location>
</feature>
<gene>
    <name evidence="1" type="ORF">S01H4_66891</name>
</gene>
<sequence>KKKIDVAVDATGFSLRRYNKTWLQNKHRYTSHEYVKLHAAIDMRWRSIISFHFTRT</sequence>
<organism evidence="1">
    <name type="scientific">marine sediment metagenome</name>
    <dbReference type="NCBI Taxonomy" id="412755"/>
    <lineage>
        <taxon>unclassified sequences</taxon>
        <taxon>metagenomes</taxon>
        <taxon>ecological metagenomes</taxon>
    </lineage>
</organism>